<name>A0A2M6SZY8_9BACT</name>
<dbReference type="InterPro" id="IPR011055">
    <property type="entry name" value="Dup_hybrid_motif"/>
</dbReference>
<dbReference type="GO" id="GO:0004222">
    <property type="term" value="F:metalloendopeptidase activity"/>
    <property type="evidence" value="ECO:0007669"/>
    <property type="project" value="TreeGrafter"/>
</dbReference>
<dbReference type="InterPro" id="IPR050570">
    <property type="entry name" value="Cell_wall_metabolism_enzyme"/>
</dbReference>
<evidence type="ECO:0000313" key="3">
    <source>
        <dbReference type="Proteomes" id="UP000229390"/>
    </source>
</evidence>
<feature type="domain" description="M23ase beta-sheet core" evidence="1">
    <location>
        <begin position="36"/>
        <end position="124"/>
    </location>
</feature>
<organism evidence="2 3">
    <name type="scientific">Candidatus Nealsonbacteria bacterium CG08_land_8_20_14_0_20_43_11</name>
    <dbReference type="NCBI Taxonomy" id="1974706"/>
    <lineage>
        <taxon>Bacteria</taxon>
        <taxon>Candidatus Nealsoniibacteriota</taxon>
    </lineage>
</organism>
<dbReference type="PANTHER" id="PTHR21666">
    <property type="entry name" value="PEPTIDASE-RELATED"/>
    <property type="match status" value="1"/>
</dbReference>
<sequence>QVVAIPGTNIPVPISYFLRPVPSSYRITQGLHWFNAIDFSNGACNGPVYAAAGGKVQRIGLDRVAGRFVRIEHPNTVATFYGHLANILVKPGEEVSQGQIIGYIGTTGYSTGCHLHFAVYGAKNPFGK</sequence>
<dbReference type="SUPFAM" id="SSF51261">
    <property type="entry name" value="Duplicated hybrid motif"/>
    <property type="match status" value="1"/>
</dbReference>
<proteinExistence type="predicted"/>
<accession>A0A2M6SZY8</accession>
<dbReference type="CDD" id="cd12797">
    <property type="entry name" value="M23_peptidase"/>
    <property type="match status" value="1"/>
</dbReference>
<dbReference type="Gene3D" id="2.70.70.10">
    <property type="entry name" value="Glucose Permease (Domain IIA)"/>
    <property type="match status" value="1"/>
</dbReference>
<evidence type="ECO:0000313" key="2">
    <source>
        <dbReference type="EMBL" id="PIS38649.1"/>
    </source>
</evidence>
<comment type="caution">
    <text evidence="2">The sequence shown here is derived from an EMBL/GenBank/DDBJ whole genome shotgun (WGS) entry which is preliminary data.</text>
</comment>
<dbReference type="Proteomes" id="UP000229390">
    <property type="component" value="Unassembled WGS sequence"/>
</dbReference>
<evidence type="ECO:0000259" key="1">
    <source>
        <dbReference type="Pfam" id="PF01551"/>
    </source>
</evidence>
<gene>
    <name evidence="2" type="ORF">COT34_02530</name>
</gene>
<dbReference type="EMBL" id="PEYE01000041">
    <property type="protein sequence ID" value="PIS38649.1"/>
    <property type="molecule type" value="Genomic_DNA"/>
</dbReference>
<feature type="non-terminal residue" evidence="2">
    <location>
        <position position="1"/>
    </location>
</feature>
<protein>
    <recommendedName>
        <fullName evidence="1">M23ase beta-sheet core domain-containing protein</fullName>
    </recommendedName>
</protein>
<reference evidence="3" key="1">
    <citation type="submission" date="2017-09" db="EMBL/GenBank/DDBJ databases">
        <title>Depth-based differentiation of microbial function through sediment-hosted aquifers and enrichment of novel symbionts in the deep terrestrial subsurface.</title>
        <authorList>
            <person name="Probst A.J."/>
            <person name="Ladd B."/>
            <person name="Jarett J.K."/>
            <person name="Geller-Mcgrath D.E."/>
            <person name="Sieber C.M.K."/>
            <person name="Emerson J.B."/>
            <person name="Anantharaman K."/>
            <person name="Thomas B.C."/>
            <person name="Malmstrom R."/>
            <person name="Stieglmeier M."/>
            <person name="Klingl A."/>
            <person name="Woyke T."/>
            <person name="Ryan C.M."/>
            <person name="Banfield J.F."/>
        </authorList>
    </citation>
    <scope>NUCLEOTIDE SEQUENCE [LARGE SCALE GENOMIC DNA]</scope>
</reference>
<dbReference type="InterPro" id="IPR016047">
    <property type="entry name" value="M23ase_b-sheet_dom"/>
</dbReference>
<dbReference type="AlphaFoldDB" id="A0A2M6SZY8"/>
<dbReference type="Pfam" id="PF01551">
    <property type="entry name" value="Peptidase_M23"/>
    <property type="match status" value="1"/>
</dbReference>
<dbReference type="PANTHER" id="PTHR21666:SF270">
    <property type="entry name" value="MUREIN HYDROLASE ACTIVATOR ENVC"/>
    <property type="match status" value="1"/>
</dbReference>